<organism evidence="6 7">
    <name type="scientific">Cellulomonas fengjieae</name>
    <dbReference type="NCBI Taxonomy" id="2819978"/>
    <lineage>
        <taxon>Bacteria</taxon>
        <taxon>Bacillati</taxon>
        <taxon>Actinomycetota</taxon>
        <taxon>Actinomycetes</taxon>
        <taxon>Micrococcales</taxon>
        <taxon>Cellulomonadaceae</taxon>
        <taxon>Cellulomonas</taxon>
    </lineage>
</organism>
<gene>
    <name evidence="6" type="ORF">J4035_11525</name>
</gene>
<dbReference type="Gene3D" id="3.20.20.30">
    <property type="entry name" value="Luciferase-like domain"/>
    <property type="match status" value="1"/>
</dbReference>
<dbReference type="SUPFAM" id="SSF51679">
    <property type="entry name" value="Bacterial luciferase-like"/>
    <property type="match status" value="1"/>
</dbReference>
<name>A0ABS3SHP5_9CELL</name>
<comment type="caution">
    <text evidence="6">The sequence shown here is derived from an EMBL/GenBank/DDBJ whole genome shotgun (WGS) entry which is preliminary data.</text>
</comment>
<evidence type="ECO:0000313" key="7">
    <source>
        <dbReference type="Proteomes" id="UP000678317"/>
    </source>
</evidence>
<evidence type="ECO:0000259" key="5">
    <source>
        <dbReference type="Pfam" id="PF00296"/>
    </source>
</evidence>
<accession>A0ABS3SHP5</accession>
<evidence type="ECO:0000256" key="3">
    <source>
        <dbReference type="ARBA" id="ARBA00023002"/>
    </source>
</evidence>
<keyword evidence="4" id="KW-0503">Monooxygenase</keyword>
<keyword evidence="2" id="KW-0288">FMN</keyword>
<evidence type="ECO:0000313" key="6">
    <source>
        <dbReference type="EMBL" id="MBO3085268.1"/>
    </source>
</evidence>
<reference evidence="6 7" key="1">
    <citation type="submission" date="2021-03" db="EMBL/GenBank/DDBJ databases">
        <title>novel species in genus Cellulomonas.</title>
        <authorList>
            <person name="Zhang G."/>
        </authorList>
    </citation>
    <scope>NUCLEOTIDE SEQUENCE [LARGE SCALE GENOMIC DNA]</scope>
    <source>
        <strain evidence="7">zg-ZUI188</strain>
    </source>
</reference>
<evidence type="ECO:0000256" key="1">
    <source>
        <dbReference type="ARBA" id="ARBA00022630"/>
    </source>
</evidence>
<keyword evidence="1" id="KW-0285">Flavoprotein</keyword>
<keyword evidence="7" id="KW-1185">Reference proteome</keyword>
<dbReference type="PANTHER" id="PTHR42847:SF4">
    <property type="entry name" value="ALKANESULFONATE MONOOXYGENASE-RELATED"/>
    <property type="match status" value="1"/>
</dbReference>
<feature type="domain" description="Luciferase-like" evidence="5">
    <location>
        <begin position="11"/>
        <end position="182"/>
    </location>
</feature>
<evidence type="ECO:0000256" key="4">
    <source>
        <dbReference type="ARBA" id="ARBA00023033"/>
    </source>
</evidence>
<sequence length="274" mass="29803">MKFGVTATCGSAAQNVAMAVAAEEAGWDGFMAWDGISVGSMDTFDPWTLLGAAAVRTSRITLGAMVFSLPRRKPWEVARQALTVDQLSGGRLVLPVGLGAVDDGAYSRVVGEHVDVKERAALLDESLAILDLAWTGEKFSFQGEHYQLTDFEFQPRPVHGTIPVWVIGAWFAPRSMRRAAARDGVIAVRREDGFDPLKPDELREVATWVAEQRGGRPFELVAEGVLPDDPAATTDQIAALEAAGVTWWIDSNWDFDTVTPDGLLERIRRGPLPA</sequence>
<dbReference type="InterPro" id="IPR011251">
    <property type="entry name" value="Luciferase-like_dom"/>
</dbReference>
<dbReference type="InterPro" id="IPR036661">
    <property type="entry name" value="Luciferase-like_sf"/>
</dbReference>
<dbReference type="EMBL" id="JAGFBM010000006">
    <property type="protein sequence ID" value="MBO3085268.1"/>
    <property type="molecule type" value="Genomic_DNA"/>
</dbReference>
<keyword evidence="3" id="KW-0560">Oxidoreductase</keyword>
<proteinExistence type="predicted"/>
<dbReference type="RefSeq" id="WP_208289732.1">
    <property type="nucleotide sequence ID" value="NZ_CP074404.1"/>
</dbReference>
<protein>
    <submittedName>
        <fullName evidence="6">LLM class flavin-dependent oxidoreductase</fullName>
    </submittedName>
</protein>
<dbReference type="PANTHER" id="PTHR42847">
    <property type="entry name" value="ALKANESULFONATE MONOOXYGENASE"/>
    <property type="match status" value="1"/>
</dbReference>
<dbReference type="Pfam" id="PF00296">
    <property type="entry name" value="Bac_luciferase"/>
    <property type="match status" value="1"/>
</dbReference>
<evidence type="ECO:0000256" key="2">
    <source>
        <dbReference type="ARBA" id="ARBA00022643"/>
    </source>
</evidence>
<dbReference type="InterPro" id="IPR050172">
    <property type="entry name" value="SsuD_RutA_monooxygenase"/>
</dbReference>
<dbReference type="Proteomes" id="UP000678317">
    <property type="component" value="Unassembled WGS sequence"/>
</dbReference>